<dbReference type="AlphaFoldDB" id="A0A150QY56"/>
<organism evidence="7 8">
    <name type="scientific">Sorangium cellulosum</name>
    <name type="common">Polyangium cellulosum</name>
    <dbReference type="NCBI Taxonomy" id="56"/>
    <lineage>
        <taxon>Bacteria</taxon>
        <taxon>Pseudomonadati</taxon>
        <taxon>Myxococcota</taxon>
        <taxon>Polyangia</taxon>
        <taxon>Polyangiales</taxon>
        <taxon>Polyangiaceae</taxon>
        <taxon>Sorangium</taxon>
    </lineage>
</organism>
<dbReference type="InterPro" id="IPR043519">
    <property type="entry name" value="NT_sf"/>
</dbReference>
<dbReference type="PROSITE" id="PS50152">
    <property type="entry name" value="25A_SYNTH_3"/>
    <property type="match status" value="1"/>
</dbReference>
<reference evidence="7 8" key="1">
    <citation type="submission" date="2014-02" db="EMBL/GenBank/DDBJ databases">
        <title>The small core and large imbalanced accessory genome model reveals a collaborative survival strategy of Sorangium cellulosum strains in nature.</title>
        <authorList>
            <person name="Han K."/>
            <person name="Peng R."/>
            <person name="Blom J."/>
            <person name="Li Y.-Z."/>
        </authorList>
    </citation>
    <scope>NUCLEOTIDE SEQUENCE [LARGE SCALE GENOMIC DNA]</scope>
    <source>
        <strain evidence="7 8">So0011-07</strain>
    </source>
</reference>
<evidence type="ECO:0000259" key="5">
    <source>
        <dbReference type="Pfam" id="PF01909"/>
    </source>
</evidence>
<evidence type="ECO:0000256" key="2">
    <source>
        <dbReference type="ARBA" id="ARBA00022695"/>
    </source>
</evidence>
<dbReference type="InterPro" id="IPR006116">
    <property type="entry name" value="NT_2-5OAS_ClassI-CCAase"/>
</dbReference>
<dbReference type="CDD" id="cd05400">
    <property type="entry name" value="NT_2-5OAS_ClassI-CCAase"/>
    <property type="match status" value="1"/>
</dbReference>
<keyword evidence="1" id="KW-0808">Transferase</keyword>
<evidence type="ECO:0000256" key="1">
    <source>
        <dbReference type="ARBA" id="ARBA00022679"/>
    </source>
</evidence>
<comment type="caution">
    <text evidence="7">The sequence shown here is derived from an EMBL/GenBank/DDBJ whole genome shotgun (WGS) entry which is preliminary data.</text>
</comment>
<evidence type="ECO:0000256" key="4">
    <source>
        <dbReference type="ARBA" id="ARBA00023118"/>
    </source>
</evidence>
<feature type="domain" description="Polymerase nucleotidyl transferase" evidence="5">
    <location>
        <begin position="43"/>
        <end position="76"/>
    </location>
</feature>
<dbReference type="Pfam" id="PF01909">
    <property type="entry name" value="NTP_transf_2"/>
    <property type="match status" value="1"/>
</dbReference>
<proteinExistence type="predicted"/>
<accession>A0A150QY56</accession>
<dbReference type="EMBL" id="JEMB01003415">
    <property type="protein sequence ID" value="KYF72865.1"/>
    <property type="molecule type" value="Genomic_DNA"/>
</dbReference>
<dbReference type="SUPFAM" id="SSF81301">
    <property type="entry name" value="Nucleotidyltransferase"/>
    <property type="match status" value="1"/>
</dbReference>
<dbReference type="InterPro" id="IPR058909">
    <property type="entry name" value="CD_NTase_C"/>
</dbReference>
<dbReference type="GO" id="GO:0051607">
    <property type="term" value="P:defense response to virus"/>
    <property type="evidence" value="ECO:0007669"/>
    <property type="project" value="UniProtKB-KW"/>
</dbReference>
<evidence type="ECO:0000313" key="8">
    <source>
        <dbReference type="Proteomes" id="UP000075635"/>
    </source>
</evidence>
<evidence type="ECO:0000313" key="7">
    <source>
        <dbReference type="EMBL" id="KYF72865.1"/>
    </source>
</evidence>
<dbReference type="InterPro" id="IPR002934">
    <property type="entry name" value="Polymerase_NTP_transf_dom"/>
</dbReference>
<keyword evidence="2" id="KW-0548">Nucleotidyltransferase</keyword>
<gene>
    <name evidence="7" type="ORF">BE17_43875</name>
</gene>
<protein>
    <submittedName>
        <fullName evidence="7">Uncharacterized protein</fullName>
    </submittedName>
</protein>
<sequence>MPTNWDETLKKWAETINATDEERGNGAREAIQQAIRSAPKLASQKGIEVFVTGSYRNNTNTRGDSDIDVAVVLRDVAFYELPADGSVTREMLGLRDSGYSFDSFRDDVGTALKDRFGAGNVTAGNKAYDVHASGDRLDADVAVFLGHRRYTGKRTASGAWECFEGVEMRPRNAPAERIINWPDQHYRRGVAKNDATNRRFKRMVRIFKHLRADMADQGDDEQRSAAGQVRAFVLECLVYNAPDACFNLEQGGYLKDTEAVLRWLLDATRPGADSSKLMEVSGMKPLFHGPARRTPEQAYAFLKAGWRRIFGAKGLPR</sequence>
<keyword evidence="4" id="KW-0051">Antiviral defense</keyword>
<evidence type="ECO:0000259" key="6">
    <source>
        <dbReference type="Pfam" id="PF26305"/>
    </source>
</evidence>
<dbReference type="Pfam" id="PF26305">
    <property type="entry name" value="CD_NTase_C"/>
    <property type="match status" value="1"/>
</dbReference>
<name>A0A150QY56_SORCE</name>
<evidence type="ECO:0000256" key="3">
    <source>
        <dbReference type="ARBA" id="ARBA00022741"/>
    </source>
</evidence>
<dbReference type="GO" id="GO:0016779">
    <property type="term" value="F:nucleotidyltransferase activity"/>
    <property type="evidence" value="ECO:0007669"/>
    <property type="project" value="InterPro"/>
</dbReference>
<feature type="domain" description="cGAS/DncV-like nucleotidyltransferase C-terminal helical" evidence="6">
    <location>
        <begin position="188"/>
        <end position="307"/>
    </location>
</feature>
<keyword evidence="3" id="KW-0547">Nucleotide-binding</keyword>
<dbReference type="Gene3D" id="3.30.460.10">
    <property type="entry name" value="Beta Polymerase, domain 2"/>
    <property type="match status" value="1"/>
</dbReference>
<dbReference type="Proteomes" id="UP000075635">
    <property type="component" value="Unassembled WGS sequence"/>
</dbReference>